<dbReference type="SUPFAM" id="SSF48452">
    <property type="entry name" value="TPR-like"/>
    <property type="match status" value="1"/>
</dbReference>
<feature type="region of interest" description="Disordered" evidence="1">
    <location>
        <begin position="331"/>
        <end position="363"/>
    </location>
</feature>
<dbReference type="EMBL" id="GGEC01028415">
    <property type="protein sequence ID" value="MBX08899.1"/>
    <property type="molecule type" value="Transcribed_RNA"/>
</dbReference>
<protein>
    <submittedName>
        <fullName evidence="2">Uncharacterized protein</fullName>
    </submittedName>
</protein>
<reference evidence="2" key="1">
    <citation type="submission" date="2018-02" db="EMBL/GenBank/DDBJ databases">
        <title>Rhizophora mucronata_Transcriptome.</title>
        <authorList>
            <person name="Meera S.P."/>
            <person name="Sreeshan A."/>
            <person name="Augustine A."/>
        </authorList>
    </citation>
    <scope>NUCLEOTIDE SEQUENCE</scope>
    <source>
        <tissue evidence="2">Leaf</tissue>
    </source>
</reference>
<feature type="region of interest" description="Disordered" evidence="1">
    <location>
        <begin position="377"/>
        <end position="400"/>
    </location>
</feature>
<dbReference type="PANTHER" id="PTHR26312:SF132">
    <property type="entry name" value="OS01G0855200 PROTEIN"/>
    <property type="match status" value="1"/>
</dbReference>
<dbReference type="AlphaFoldDB" id="A0A2P2KT44"/>
<dbReference type="Gene3D" id="1.25.40.10">
    <property type="entry name" value="Tetratricopeptide repeat domain"/>
    <property type="match status" value="1"/>
</dbReference>
<feature type="compositionally biased region" description="Polar residues" evidence="1">
    <location>
        <begin position="379"/>
        <end position="397"/>
    </location>
</feature>
<sequence length="571" mass="64361">MEVKGATSYFHWWQPMVTRSSSSYQALASAMSSPSSKRRCRTDGAGVFVCRNVRRLERSALFGAKLHRARSFEQLKPRAGTIKKACSASLDAFSEEDFCEKIQDLAFRFQLSEEDDECGSNAVDLKPQDIVSHDSRDSLGFDRAESFQRFSMDSLQPPWLELRQGPVDWSVGDDITPASIERKANSVDIPLSLRIIKRKMQWQEGLREAEESAYCSVKKAFSSMVFIIRELHSFTLQMREFLFTEDLQGILDRVQKEMHASFVWLFQQVFSHTPTLMVYVMILLANFTVYSMGRNAAIAATPPPGSYENVSVVEVQDQTDQKFDSSTVKTFSLSSSSGKSTSIGGSHGGGGKTRPVASGTDGDGWLNRSEQFRTIVPDGTSNLSSLGTTGETESIPQRMTEEEELNRWNLFVKKASEMQASLRGVLLDHETIQRFVAPITAKIEQDEYANYFRTELLYQMGLSQEPNNPLLLSNYAQFLYLVAHDFDRAEEYFKRAIGVQPPDAEAYSKYANFLWRVKKDLWAAEETFLEAISADPTNSIYAANYAHFLWNTGGEDTCFPLSSPDNNPQEV</sequence>
<feature type="compositionally biased region" description="Low complexity" evidence="1">
    <location>
        <begin position="331"/>
        <end position="344"/>
    </location>
</feature>
<dbReference type="PANTHER" id="PTHR26312">
    <property type="entry name" value="TETRATRICOPEPTIDE REPEAT PROTEIN 5"/>
    <property type="match status" value="1"/>
</dbReference>
<evidence type="ECO:0000313" key="2">
    <source>
        <dbReference type="EMBL" id="MBX08899.1"/>
    </source>
</evidence>
<accession>A0A2P2KT44</accession>
<dbReference type="InterPro" id="IPR011990">
    <property type="entry name" value="TPR-like_helical_dom_sf"/>
</dbReference>
<organism evidence="2">
    <name type="scientific">Rhizophora mucronata</name>
    <name type="common">Asiatic mangrove</name>
    <dbReference type="NCBI Taxonomy" id="61149"/>
    <lineage>
        <taxon>Eukaryota</taxon>
        <taxon>Viridiplantae</taxon>
        <taxon>Streptophyta</taxon>
        <taxon>Embryophyta</taxon>
        <taxon>Tracheophyta</taxon>
        <taxon>Spermatophyta</taxon>
        <taxon>Magnoliopsida</taxon>
        <taxon>eudicotyledons</taxon>
        <taxon>Gunneridae</taxon>
        <taxon>Pentapetalae</taxon>
        <taxon>rosids</taxon>
        <taxon>fabids</taxon>
        <taxon>Malpighiales</taxon>
        <taxon>Rhizophoraceae</taxon>
        <taxon>Rhizophora</taxon>
    </lineage>
</organism>
<evidence type="ECO:0000256" key="1">
    <source>
        <dbReference type="SAM" id="MobiDB-lite"/>
    </source>
</evidence>
<proteinExistence type="predicted"/>
<name>A0A2P2KT44_RHIMU</name>